<dbReference type="PANTHER" id="PTHR44119:SF1">
    <property type="entry name" value="MAGNESIUM-CHELATASE SUBUNIT CHLH, CHLOROPLASTIC"/>
    <property type="match status" value="1"/>
</dbReference>
<protein>
    <submittedName>
        <fullName evidence="1">Magnesium chelatase subunit H</fullName>
    </submittedName>
</protein>
<sequence>MISGSYVPTLKEMYIAYSDSVVFLDTGIWHPLAPCMYDDVKVYLNFYDMRKDTNEKLKKRDAPDAGLILQRSRIMTGDESHYVEAIYPFN</sequence>
<evidence type="ECO:0000313" key="1">
    <source>
        <dbReference type="EMBL" id="PWA59370.1"/>
    </source>
</evidence>
<dbReference type="PANTHER" id="PTHR44119">
    <property type="entry name" value="MAGNESIUM-CHELATASE SUBUNIT CHLH, CHLOROPLASTIC"/>
    <property type="match status" value="1"/>
</dbReference>
<dbReference type="EMBL" id="PKPP01005641">
    <property type="protein sequence ID" value="PWA59370.1"/>
    <property type="molecule type" value="Genomic_DNA"/>
</dbReference>
<proteinExistence type="predicted"/>
<name>A0A2U1MDN3_ARTAN</name>
<accession>A0A2U1MDN3</accession>
<gene>
    <name evidence="1" type="ORF">CTI12_AA391170</name>
</gene>
<keyword evidence="2" id="KW-1185">Reference proteome</keyword>
<dbReference type="InterPro" id="IPR003672">
    <property type="entry name" value="CobN/Mg_chltase"/>
</dbReference>
<comment type="caution">
    <text evidence="1">The sequence shown here is derived from an EMBL/GenBank/DDBJ whole genome shotgun (WGS) entry which is preliminary data.</text>
</comment>
<dbReference type="STRING" id="35608.A0A2U1MDN3"/>
<reference evidence="1 2" key="1">
    <citation type="journal article" date="2018" name="Mol. Plant">
        <title>The genome of Artemisia annua provides insight into the evolution of Asteraceae family and artemisinin biosynthesis.</title>
        <authorList>
            <person name="Shen Q."/>
            <person name="Zhang L."/>
            <person name="Liao Z."/>
            <person name="Wang S."/>
            <person name="Yan T."/>
            <person name="Shi P."/>
            <person name="Liu M."/>
            <person name="Fu X."/>
            <person name="Pan Q."/>
            <person name="Wang Y."/>
            <person name="Lv Z."/>
            <person name="Lu X."/>
            <person name="Zhang F."/>
            <person name="Jiang W."/>
            <person name="Ma Y."/>
            <person name="Chen M."/>
            <person name="Hao X."/>
            <person name="Li L."/>
            <person name="Tang Y."/>
            <person name="Lv G."/>
            <person name="Zhou Y."/>
            <person name="Sun X."/>
            <person name="Brodelius P.E."/>
            <person name="Rose J.K.C."/>
            <person name="Tang K."/>
        </authorList>
    </citation>
    <scope>NUCLEOTIDE SEQUENCE [LARGE SCALE GENOMIC DNA]</scope>
    <source>
        <strain evidence="2">cv. Huhao1</strain>
        <tissue evidence="1">Leaf</tissue>
    </source>
</reference>
<dbReference type="Proteomes" id="UP000245207">
    <property type="component" value="Unassembled WGS sequence"/>
</dbReference>
<dbReference type="GO" id="GO:0009507">
    <property type="term" value="C:chloroplast"/>
    <property type="evidence" value="ECO:0007669"/>
    <property type="project" value="TreeGrafter"/>
</dbReference>
<evidence type="ECO:0000313" key="2">
    <source>
        <dbReference type="Proteomes" id="UP000245207"/>
    </source>
</evidence>
<organism evidence="1 2">
    <name type="scientific">Artemisia annua</name>
    <name type="common">Sweet wormwood</name>
    <dbReference type="NCBI Taxonomy" id="35608"/>
    <lineage>
        <taxon>Eukaryota</taxon>
        <taxon>Viridiplantae</taxon>
        <taxon>Streptophyta</taxon>
        <taxon>Embryophyta</taxon>
        <taxon>Tracheophyta</taxon>
        <taxon>Spermatophyta</taxon>
        <taxon>Magnoliopsida</taxon>
        <taxon>eudicotyledons</taxon>
        <taxon>Gunneridae</taxon>
        <taxon>Pentapetalae</taxon>
        <taxon>asterids</taxon>
        <taxon>campanulids</taxon>
        <taxon>Asterales</taxon>
        <taxon>Asteraceae</taxon>
        <taxon>Asteroideae</taxon>
        <taxon>Anthemideae</taxon>
        <taxon>Artemisiinae</taxon>
        <taxon>Artemisia</taxon>
    </lineage>
</organism>
<dbReference type="AlphaFoldDB" id="A0A2U1MDN3"/>
<dbReference type="OrthoDB" id="10252009at2759"/>